<reference evidence="1 2" key="1">
    <citation type="submission" date="2019-12" db="EMBL/GenBank/DDBJ databases">
        <title>Genomic-based taxomic classification of the family Erythrobacteraceae.</title>
        <authorList>
            <person name="Xu L."/>
        </authorList>
    </citation>
    <scope>NUCLEOTIDE SEQUENCE [LARGE SCALE GENOMIC DNA]</scope>
    <source>
        <strain evidence="1 2">KEMB 9005-328</strain>
    </source>
</reference>
<gene>
    <name evidence="1" type="ORF">GRI58_02400</name>
</gene>
<comment type="caution">
    <text evidence="1">The sequence shown here is derived from an EMBL/GenBank/DDBJ whole genome shotgun (WGS) entry which is preliminary data.</text>
</comment>
<proteinExistence type="predicted"/>
<sequence>MATTIYLDESGFTGDDLYNPEQRFFTIASTILEEEEARKILARCFPRYQGNEYKFTNIWKRERSREGLRALAAEIPRFADHAFVWIIDKRFCLLTKLVDYLVEPGAYEAGYDWYADGWGLRYLNTIHRDLVTHRADELYDGMIRAWDAFARDPTNERLDSLKELFERGKATTEAPLPSLFDLLLRGMEHFRKRNTNLAHFMDTSEIQVTSVFSSITWWRQQRSEDFALVHDESSSFLKQRDVWDTMLRDDFIAPPFPIANGTEVELPLRVRSSTAVCSHDSHSVQLCDILAGLLAKAGPGLVGGSHDPFIVDLVRSGAGALNYSGVMPHALYVDGPPQRRVGPDMVDRMIELLRPYLDQKMAERESFDG</sequence>
<dbReference type="Pfam" id="PF12686">
    <property type="entry name" value="DUF3800"/>
    <property type="match status" value="1"/>
</dbReference>
<dbReference type="OrthoDB" id="4071750at2"/>
<dbReference type="EMBL" id="WTYA01000001">
    <property type="protein sequence ID" value="MXP27672.1"/>
    <property type="molecule type" value="Genomic_DNA"/>
</dbReference>
<evidence type="ECO:0000313" key="1">
    <source>
        <dbReference type="EMBL" id="MXP27672.1"/>
    </source>
</evidence>
<dbReference type="Proteomes" id="UP000439780">
    <property type="component" value="Unassembled WGS sequence"/>
</dbReference>
<evidence type="ECO:0000313" key="2">
    <source>
        <dbReference type="Proteomes" id="UP000439780"/>
    </source>
</evidence>
<dbReference type="RefSeq" id="WP_160751941.1">
    <property type="nucleotide sequence ID" value="NZ_WTYA01000001.1"/>
</dbReference>
<name>A0A845AB71_9SPHN</name>
<organism evidence="1 2">
    <name type="scientific">Qipengyuania algicida</name>
    <dbReference type="NCBI Taxonomy" id="1836209"/>
    <lineage>
        <taxon>Bacteria</taxon>
        <taxon>Pseudomonadati</taxon>
        <taxon>Pseudomonadota</taxon>
        <taxon>Alphaproteobacteria</taxon>
        <taxon>Sphingomonadales</taxon>
        <taxon>Erythrobacteraceae</taxon>
        <taxon>Qipengyuania</taxon>
    </lineage>
</organism>
<accession>A0A845AB71</accession>
<dbReference type="InterPro" id="IPR024524">
    <property type="entry name" value="DUF3800"/>
</dbReference>
<keyword evidence="2" id="KW-1185">Reference proteome</keyword>
<dbReference type="AlphaFoldDB" id="A0A845AB71"/>
<protein>
    <submittedName>
        <fullName evidence="1">DUF3800 domain-containing protein</fullName>
    </submittedName>
</protein>